<evidence type="ECO:0000256" key="1">
    <source>
        <dbReference type="SAM" id="Phobius"/>
    </source>
</evidence>
<dbReference type="EMBL" id="BPQQ01000005">
    <property type="protein sequence ID" value="GJD98685.1"/>
    <property type="molecule type" value="Genomic_DNA"/>
</dbReference>
<keyword evidence="3" id="KW-1185">Reference proteome</keyword>
<gene>
    <name evidence="2" type="ORF">GMJLKIPL_0596</name>
</gene>
<proteinExistence type="predicted"/>
<keyword evidence="1" id="KW-1133">Transmembrane helix</keyword>
<reference evidence="2" key="2">
    <citation type="submission" date="2021-08" db="EMBL/GenBank/DDBJ databases">
        <authorList>
            <person name="Tani A."/>
            <person name="Ola A."/>
            <person name="Ogura Y."/>
            <person name="Katsura K."/>
            <person name="Hayashi T."/>
        </authorList>
    </citation>
    <scope>NUCLEOTIDE SEQUENCE</scope>
    <source>
        <strain evidence="2">DSM 17168</strain>
    </source>
</reference>
<evidence type="ECO:0000313" key="3">
    <source>
        <dbReference type="Proteomes" id="UP001055153"/>
    </source>
</evidence>
<sequence>MGAPDDPGTARARKLAAKRANERIRLLAGFLNALAIAVVGAGFIVPVIGQPDRLLSPNLAWLVLGSIRHLVAQGVFAFLRSED</sequence>
<keyword evidence="1" id="KW-0812">Transmembrane</keyword>
<evidence type="ECO:0000313" key="2">
    <source>
        <dbReference type="EMBL" id="GJD98685.1"/>
    </source>
</evidence>
<name>A0ABQ4SAJ9_9HYPH</name>
<organism evidence="2 3">
    <name type="scientific">Methylobacterium isbiliense</name>
    <dbReference type="NCBI Taxonomy" id="315478"/>
    <lineage>
        <taxon>Bacteria</taxon>
        <taxon>Pseudomonadati</taxon>
        <taxon>Pseudomonadota</taxon>
        <taxon>Alphaproteobacteria</taxon>
        <taxon>Hyphomicrobiales</taxon>
        <taxon>Methylobacteriaceae</taxon>
        <taxon>Methylobacterium</taxon>
    </lineage>
</organism>
<keyword evidence="1" id="KW-0472">Membrane</keyword>
<dbReference type="Proteomes" id="UP001055153">
    <property type="component" value="Unassembled WGS sequence"/>
</dbReference>
<dbReference type="RefSeq" id="WP_238233635.1">
    <property type="nucleotide sequence ID" value="NZ_BPQQ01000005.1"/>
</dbReference>
<feature type="transmembrane region" description="Helical" evidence="1">
    <location>
        <begin position="26"/>
        <end position="48"/>
    </location>
</feature>
<reference evidence="2" key="1">
    <citation type="journal article" date="2021" name="Front. Microbiol.">
        <title>Comprehensive Comparative Genomics and Phenotyping of Methylobacterium Species.</title>
        <authorList>
            <person name="Alessa O."/>
            <person name="Ogura Y."/>
            <person name="Fujitani Y."/>
            <person name="Takami H."/>
            <person name="Hayashi T."/>
            <person name="Sahin N."/>
            <person name="Tani A."/>
        </authorList>
    </citation>
    <scope>NUCLEOTIDE SEQUENCE</scope>
    <source>
        <strain evidence="2">DSM 17168</strain>
    </source>
</reference>
<comment type="caution">
    <text evidence="2">The sequence shown here is derived from an EMBL/GenBank/DDBJ whole genome shotgun (WGS) entry which is preliminary data.</text>
</comment>
<accession>A0ABQ4SAJ9</accession>
<protein>
    <recommendedName>
        <fullName evidence="4">YrhK domain-containing protein</fullName>
    </recommendedName>
</protein>
<evidence type="ECO:0008006" key="4">
    <source>
        <dbReference type="Google" id="ProtNLM"/>
    </source>
</evidence>